<proteinExistence type="predicted"/>
<feature type="region of interest" description="Disordered" evidence="1">
    <location>
        <begin position="122"/>
        <end position="201"/>
    </location>
</feature>
<dbReference type="Proteomes" id="UP000766486">
    <property type="component" value="Unassembled WGS sequence"/>
</dbReference>
<evidence type="ECO:0000313" key="3">
    <source>
        <dbReference type="Proteomes" id="UP000766486"/>
    </source>
</evidence>
<gene>
    <name evidence="2" type="ORF">CLO192961_LOCUS259020</name>
</gene>
<evidence type="ECO:0008006" key="4">
    <source>
        <dbReference type="Google" id="ProtNLM"/>
    </source>
</evidence>
<protein>
    <recommendedName>
        <fullName evidence="4">SH3 domain-containing protein</fullName>
    </recommendedName>
</protein>
<feature type="region of interest" description="Disordered" evidence="1">
    <location>
        <begin position="627"/>
        <end position="647"/>
    </location>
</feature>
<feature type="compositionally biased region" description="Basic and acidic residues" evidence="1">
    <location>
        <begin position="493"/>
        <end position="509"/>
    </location>
</feature>
<keyword evidence="3" id="KW-1185">Reference proteome</keyword>
<feature type="compositionally biased region" description="Polar residues" evidence="1">
    <location>
        <begin position="480"/>
        <end position="492"/>
    </location>
</feature>
<organism evidence="2 3">
    <name type="scientific">Bionectria ochroleuca</name>
    <name type="common">Gliocladium roseum</name>
    <dbReference type="NCBI Taxonomy" id="29856"/>
    <lineage>
        <taxon>Eukaryota</taxon>
        <taxon>Fungi</taxon>
        <taxon>Dikarya</taxon>
        <taxon>Ascomycota</taxon>
        <taxon>Pezizomycotina</taxon>
        <taxon>Sordariomycetes</taxon>
        <taxon>Hypocreomycetidae</taxon>
        <taxon>Hypocreales</taxon>
        <taxon>Bionectriaceae</taxon>
        <taxon>Clonostachys</taxon>
    </lineage>
</organism>
<feature type="compositionally biased region" description="Basic and acidic residues" evidence="1">
    <location>
        <begin position="150"/>
        <end position="159"/>
    </location>
</feature>
<evidence type="ECO:0000256" key="1">
    <source>
        <dbReference type="SAM" id="MobiDB-lite"/>
    </source>
</evidence>
<feature type="region of interest" description="Disordered" evidence="1">
    <location>
        <begin position="426"/>
        <end position="535"/>
    </location>
</feature>
<accession>A0ABY6UHH8</accession>
<dbReference type="EMBL" id="CABFNS010000800">
    <property type="protein sequence ID" value="VUC29465.1"/>
    <property type="molecule type" value="Genomic_DNA"/>
</dbReference>
<comment type="caution">
    <text evidence="2">The sequence shown here is derived from an EMBL/GenBank/DDBJ whole genome shotgun (WGS) entry which is preliminary data.</text>
</comment>
<name>A0ABY6UHH8_BIOOC</name>
<evidence type="ECO:0000313" key="2">
    <source>
        <dbReference type="EMBL" id="VUC29465.1"/>
    </source>
</evidence>
<reference evidence="2 3" key="1">
    <citation type="submission" date="2019-06" db="EMBL/GenBank/DDBJ databases">
        <authorList>
            <person name="Broberg M."/>
        </authorList>
    </citation>
    <scope>NUCLEOTIDE SEQUENCE [LARGE SCALE GENOMIC DNA]</scope>
</reference>
<sequence>MAADQGEGTWVPPATEVERVFAEWEQCFLRHKQELQALRSPQQEYQAKSDAIDARISQWWATYDEMSSAQKQQERDSLGLLFAEKSSLAAQHQLTLEAQQATHERRQREVFQRLRTAMDGLVSVGLPGGSKRKRAQTLDRPRDGGSQNHDTARGSRLEAESEAGAIETIDDSRSLFDADDSVEEGHASTSKGNTEKVKARMRKDPDYVPTGALGFRLVVMQESAPPKLSRLEYEDNADDLVGDPGDAVEVVAEAGACWGALDQEVGQVVLQRMRYMKRWALVGDRLDLFFDTDQSPHPEQSEMLHQKTTHNAVKTPILILPLNDMESIGINEDLTTLHLGEDMPKCCLFSSRSKKYQWARGYEDDGRLESSREYPVLCLTSSQLQKCPASWVPGDQMTSIHDDEAGWKLNDHYHEACDVLRKIKARQSQSPARITDDIQSDQGSGPLLEADDSMNTSLHEKPNPNPETSTQPQILPDPNGPSSPEETVSENLGHQDDKVESESTARDAEAGVASKNVASPIWAEPSQAQHESGGHKESYLENLAHTSLDYVRDNFDGINHTTVHLFGDATARDTPPSRAKEQPDTLALASYPPPIADIQAIEGTQIPQPHHTVNPQLDIEDSVIPTDSETTSNVQTEPDAQESSTHTRAQVGEMFNEIERHMAEKQIRVHWASVPAVGLNANTVLPTTPNGYLSATSTDQ</sequence>